<organism evidence="9 10">
    <name type="scientific">Teretinema zuelzerae</name>
    <dbReference type="NCBI Taxonomy" id="156"/>
    <lineage>
        <taxon>Bacteria</taxon>
        <taxon>Pseudomonadati</taxon>
        <taxon>Spirochaetota</taxon>
        <taxon>Spirochaetia</taxon>
        <taxon>Spirochaetales</taxon>
        <taxon>Treponemataceae</taxon>
        <taxon>Teretinema</taxon>
    </lineage>
</organism>
<accession>A0AAE3EHR1</accession>
<dbReference type="InterPro" id="IPR006710">
    <property type="entry name" value="Glyco_hydro_43"/>
</dbReference>
<evidence type="ECO:0000256" key="1">
    <source>
        <dbReference type="ARBA" id="ARBA00009865"/>
    </source>
</evidence>
<dbReference type="PANTHER" id="PTHR43772">
    <property type="entry name" value="ENDO-1,4-BETA-XYLANASE"/>
    <property type="match status" value="1"/>
</dbReference>
<sequence>MRILVLAFGVLALCSVAVSCRSSRSKTIPGPFISGLYSADPSAHVFNGRLYVYPSHDRKSDARPDNDGSQYDMVDYHVYSTDSVYTAPTDHGVALALEDVPWASKQLWAPDAAHKNGLYYLFFPARDKENIFRIGVATSKNPEGPFTAEPNPIAGSFSMDPCSFVDDDGKAYLYFGGLWGGQLEKWQTGSFDPSGREPGRLSPALGPRVARLSEDMLSFESEALEVQILDEQGTPVVAGNNRVRFFEGAWVHKRKGVYYLSYSTGDTHLLAYATSDNPLGPFTYRGVVLEPVAGWTTHHSIVEFRGKWYLFYHDAAESKIDYLRNVRAAPLEYGKDGSIKTVQR</sequence>
<reference evidence="9" key="1">
    <citation type="submission" date="2021-08" db="EMBL/GenBank/DDBJ databases">
        <title>Comparative analyses of Brucepasteria parasyntrophica and Teretinema zuelzerae.</title>
        <authorList>
            <person name="Song Y."/>
            <person name="Brune A."/>
        </authorList>
    </citation>
    <scope>NUCLEOTIDE SEQUENCE</scope>
    <source>
        <strain evidence="9">DSM 1903</strain>
    </source>
</reference>
<evidence type="ECO:0000313" key="9">
    <source>
        <dbReference type="EMBL" id="MCD1653828.1"/>
    </source>
</evidence>
<evidence type="ECO:0000256" key="7">
    <source>
        <dbReference type="RuleBase" id="RU361187"/>
    </source>
</evidence>
<dbReference type="InterPro" id="IPR052176">
    <property type="entry name" value="Glycosyl_Hydrlase_43_Enz"/>
</dbReference>
<dbReference type="AlphaFoldDB" id="A0AAE3EHR1"/>
<dbReference type="InterPro" id="IPR023296">
    <property type="entry name" value="Glyco_hydro_beta-prop_sf"/>
</dbReference>
<keyword evidence="10" id="KW-1185">Reference proteome</keyword>
<protein>
    <submittedName>
        <fullName evidence="9">Glycoside hydrolase family 43 protein</fullName>
    </submittedName>
</protein>
<keyword evidence="4" id="KW-0119">Carbohydrate metabolism</keyword>
<evidence type="ECO:0000256" key="8">
    <source>
        <dbReference type="SAM" id="SignalP"/>
    </source>
</evidence>
<evidence type="ECO:0000313" key="10">
    <source>
        <dbReference type="Proteomes" id="UP001198163"/>
    </source>
</evidence>
<evidence type="ECO:0000256" key="6">
    <source>
        <dbReference type="PIRSR" id="PIRSR606710-2"/>
    </source>
</evidence>
<dbReference type="Proteomes" id="UP001198163">
    <property type="component" value="Unassembled WGS sequence"/>
</dbReference>
<evidence type="ECO:0000256" key="2">
    <source>
        <dbReference type="ARBA" id="ARBA00022651"/>
    </source>
</evidence>
<dbReference type="SUPFAM" id="SSF75005">
    <property type="entry name" value="Arabinanase/levansucrase/invertase"/>
    <property type="match status" value="1"/>
</dbReference>
<keyword evidence="2" id="KW-0624">Polysaccharide degradation</keyword>
<evidence type="ECO:0000256" key="3">
    <source>
        <dbReference type="ARBA" id="ARBA00022801"/>
    </source>
</evidence>
<name>A0AAE3EHR1_9SPIR</name>
<dbReference type="EMBL" id="JAINWA010000001">
    <property type="protein sequence ID" value="MCD1653828.1"/>
    <property type="molecule type" value="Genomic_DNA"/>
</dbReference>
<evidence type="ECO:0000256" key="5">
    <source>
        <dbReference type="ARBA" id="ARBA00023295"/>
    </source>
</evidence>
<dbReference type="Gene3D" id="2.115.10.20">
    <property type="entry name" value="Glycosyl hydrolase domain, family 43"/>
    <property type="match status" value="1"/>
</dbReference>
<dbReference type="CDD" id="cd18619">
    <property type="entry name" value="GH43_CoXyl43_like"/>
    <property type="match status" value="1"/>
</dbReference>
<keyword evidence="5 7" id="KW-0326">Glycosidase</keyword>
<evidence type="ECO:0000256" key="4">
    <source>
        <dbReference type="ARBA" id="ARBA00023277"/>
    </source>
</evidence>
<proteinExistence type="inferred from homology"/>
<dbReference type="Pfam" id="PF04616">
    <property type="entry name" value="Glyco_hydro_43"/>
    <property type="match status" value="1"/>
</dbReference>
<dbReference type="GO" id="GO:0004553">
    <property type="term" value="F:hydrolase activity, hydrolyzing O-glycosyl compounds"/>
    <property type="evidence" value="ECO:0007669"/>
    <property type="project" value="InterPro"/>
</dbReference>
<dbReference type="GO" id="GO:0045493">
    <property type="term" value="P:xylan catabolic process"/>
    <property type="evidence" value="ECO:0007669"/>
    <property type="project" value="UniProtKB-KW"/>
</dbReference>
<comment type="caution">
    <text evidence="9">The sequence shown here is derived from an EMBL/GenBank/DDBJ whole genome shotgun (WGS) entry which is preliminary data.</text>
</comment>
<gene>
    <name evidence="9" type="ORF">K7J14_03825</name>
</gene>
<comment type="similarity">
    <text evidence="1 7">Belongs to the glycosyl hydrolase 43 family.</text>
</comment>
<dbReference type="RefSeq" id="WP_230753321.1">
    <property type="nucleotide sequence ID" value="NZ_JAINWA010000001.1"/>
</dbReference>
<keyword evidence="2" id="KW-0858">Xylan degradation</keyword>
<dbReference type="PANTHER" id="PTHR43772:SF2">
    <property type="entry name" value="PUTATIVE (AFU_ORTHOLOGUE AFUA_2G04480)-RELATED"/>
    <property type="match status" value="1"/>
</dbReference>
<keyword evidence="3 7" id="KW-0378">Hydrolase</keyword>
<feature type="signal peptide" evidence="8">
    <location>
        <begin position="1"/>
        <end position="19"/>
    </location>
</feature>
<dbReference type="PROSITE" id="PS51257">
    <property type="entry name" value="PROKAR_LIPOPROTEIN"/>
    <property type="match status" value="1"/>
</dbReference>
<keyword evidence="8" id="KW-0732">Signal</keyword>
<feature type="site" description="Important for catalytic activity, responsible for pKa modulation of the active site Glu and correct orientation of both the proton donor and substrate" evidence="6">
    <location>
        <position position="160"/>
    </location>
</feature>
<feature type="chain" id="PRO_5042276096" evidence="8">
    <location>
        <begin position="20"/>
        <end position="344"/>
    </location>
</feature>